<keyword evidence="2" id="KW-1185">Reference proteome</keyword>
<dbReference type="AlphaFoldDB" id="A0A1B6Q958"/>
<reference evidence="2" key="2">
    <citation type="journal article" date="2018" name="Plant J.">
        <title>The Sorghum bicolor reference genome: improved assembly, gene annotations, a transcriptome atlas, and signatures of genome organization.</title>
        <authorList>
            <person name="McCormick R.F."/>
            <person name="Truong S.K."/>
            <person name="Sreedasyam A."/>
            <person name="Jenkins J."/>
            <person name="Shu S."/>
            <person name="Sims D."/>
            <person name="Kennedy M."/>
            <person name="Amirebrahimi M."/>
            <person name="Weers B.D."/>
            <person name="McKinley B."/>
            <person name="Mattison A."/>
            <person name="Morishige D.T."/>
            <person name="Grimwood J."/>
            <person name="Schmutz J."/>
            <person name="Mullet J.E."/>
        </authorList>
    </citation>
    <scope>NUCLEOTIDE SEQUENCE [LARGE SCALE GENOMIC DNA]</scope>
    <source>
        <strain evidence="2">cv. BTx623</strain>
    </source>
</reference>
<evidence type="ECO:0000313" key="2">
    <source>
        <dbReference type="Proteomes" id="UP000000768"/>
    </source>
</evidence>
<evidence type="ECO:0000313" key="1">
    <source>
        <dbReference type="EMBL" id="KXG34447.1"/>
    </source>
</evidence>
<gene>
    <name evidence="1" type="ORF">SORBI_3002G042700</name>
</gene>
<name>A0A1B6Q958_SORBI</name>
<proteinExistence type="predicted"/>
<dbReference type="Proteomes" id="UP000000768">
    <property type="component" value="Chromosome 2"/>
</dbReference>
<accession>A0A1B6Q958</accession>
<dbReference type="EMBL" id="CM000761">
    <property type="protein sequence ID" value="KXG34447.1"/>
    <property type="molecule type" value="Genomic_DNA"/>
</dbReference>
<reference evidence="1 2" key="1">
    <citation type="journal article" date="2009" name="Nature">
        <title>The Sorghum bicolor genome and the diversification of grasses.</title>
        <authorList>
            <person name="Paterson A.H."/>
            <person name="Bowers J.E."/>
            <person name="Bruggmann R."/>
            <person name="Dubchak I."/>
            <person name="Grimwood J."/>
            <person name="Gundlach H."/>
            <person name="Haberer G."/>
            <person name="Hellsten U."/>
            <person name="Mitros T."/>
            <person name="Poliakov A."/>
            <person name="Schmutz J."/>
            <person name="Spannagl M."/>
            <person name="Tang H."/>
            <person name="Wang X."/>
            <person name="Wicker T."/>
            <person name="Bharti A.K."/>
            <person name="Chapman J."/>
            <person name="Feltus F.A."/>
            <person name="Gowik U."/>
            <person name="Grigoriev I.V."/>
            <person name="Lyons E."/>
            <person name="Maher C.A."/>
            <person name="Martis M."/>
            <person name="Narechania A."/>
            <person name="Otillar R.P."/>
            <person name="Penning B.W."/>
            <person name="Salamov A.A."/>
            <person name="Wang Y."/>
            <person name="Zhang L."/>
            <person name="Carpita N.C."/>
            <person name="Freeling M."/>
            <person name="Gingle A.R."/>
            <person name="Hash C.T."/>
            <person name="Keller B."/>
            <person name="Klein P."/>
            <person name="Kresovich S."/>
            <person name="McCann M.C."/>
            <person name="Ming R."/>
            <person name="Peterson D.G."/>
            <person name="Mehboob-ur-Rahman"/>
            <person name="Ware D."/>
            <person name="Westhoff P."/>
            <person name="Mayer K.F."/>
            <person name="Messing J."/>
            <person name="Rokhsar D.S."/>
        </authorList>
    </citation>
    <scope>NUCLEOTIDE SEQUENCE [LARGE SCALE GENOMIC DNA]</scope>
    <source>
        <strain evidence="2">cv. BTx623</strain>
    </source>
</reference>
<dbReference type="InParanoid" id="A0A1B6Q958"/>
<protein>
    <submittedName>
        <fullName evidence="1">Uncharacterized protein</fullName>
    </submittedName>
</protein>
<sequence length="47" mass="5679">MGSRYGVTNVVRYLREIFTLWVENELMNLGRSQRTWVEGRCLQTHFM</sequence>
<organism evidence="1 2">
    <name type="scientific">Sorghum bicolor</name>
    <name type="common">Sorghum</name>
    <name type="synonym">Sorghum vulgare</name>
    <dbReference type="NCBI Taxonomy" id="4558"/>
    <lineage>
        <taxon>Eukaryota</taxon>
        <taxon>Viridiplantae</taxon>
        <taxon>Streptophyta</taxon>
        <taxon>Embryophyta</taxon>
        <taxon>Tracheophyta</taxon>
        <taxon>Spermatophyta</taxon>
        <taxon>Magnoliopsida</taxon>
        <taxon>Liliopsida</taxon>
        <taxon>Poales</taxon>
        <taxon>Poaceae</taxon>
        <taxon>PACMAD clade</taxon>
        <taxon>Panicoideae</taxon>
        <taxon>Andropogonodae</taxon>
        <taxon>Andropogoneae</taxon>
        <taxon>Sorghinae</taxon>
        <taxon>Sorghum</taxon>
    </lineage>
</organism>
<dbReference type="Gramene" id="KXG34447">
    <property type="protein sequence ID" value="KXG34447"/>
    <property type="gene ID" value="SORBI_3002G042700"/>
</dbReference>